<dbReference type="PANTHER" id="PTHR30536:SF5">
    <property type="entry name" value="ALTRONATE DEHYDRATASE"/>
    <property type="match status" value="1"/>
</dbReference>
<dbReference type="PANTHER" id="PTHR30536">
    <property type="entry name" value="ALTRONATE/GALACTARATE DEHYDRATASE"/>
    <property type="match status" value="1"/>
</dbReference>
<dbReference type="Proteomes" id="UP000070344">
    <property type="component" value="Unassembled WGS sequence"/>
</dbReference>
<organism evidence="2 3">
    <name type="scientific">candidate division MSBL1 archaeon SCGC-AAA259O05</name>
    <dbReference type="NCBI Taxonomy" id="1698271"/>
    <lineage>
        <taxon>Archaea</taxon>
        <taxon>Methanobacteriati</taxon>
        <taxon>Methanobacteriota</taxon>
        <taxon>candidate division MSBL1</taxon>
    </lineage>
</organism>
<reference evidence="2 3" key="1">
    <citation type="journal article" date="2016" name="Sci. Rep.">
        <title>Metabolic traits of an uncultured archaeal lineage -MSBL1- from brine pools of the Red Sea.</title>
        <authorList>
            <person name="Mwirichia R."/>
            <person name="Alam I."/>
            <person name="Rashid M."/>
            <person name="Vinu M."/>
            <person name="Ba-Alawi W."/>
            <person name="Anthony Kamau A."/>
            <person name="Kamanda Ngugi D."/>
            <person name="Goker M."/>
            <person name="Klenk H.P."/>
            <person name="Bajic V."/>
            <person name="Stingl U."/>
        </authorList>
    </citation>
    <scope>NUCLEOTIDE SEQUENCE [LARGE SCALE GENOMIC DNA]</scope>
    <source>
        <strain evidence="2">SCGC-AAA259O05</strain>
    </source>
</reference>
<comment type="caution">
    <text evidence="2">The sequence shown here is derived from an EMBL/GenBank/DDBJ whole genome shotgun (WGS) entry which is preliminary data.</text>
</comment>
<dbReference type="GO" id="GO:0019698">
    <property type="term" value="P:D-galacturonate catabolic process"/>
    <property type="evidence" value="ECO:0007669"/>
    <property type="project" value="TreeGrafter"/>
</dbReference>
<gene>
    <name evidence="2" type="ORF">AKJ41_02690</name>
</gene>
<dbReference type="GO" id="GO:0016829">
    <property type="term" value="F:lyase activity"/>
    <property type="evidence" value="ECO:0007669"/>
    <property type="project" value="InterPro"/>
</dbReference>
<evidence type="ECO:0000313" key="3">
    <source>
        <dbReference type="Proteomes" id="UP000070344"/>
    </source>
</evidence>
<evidence type="ECO:0000313" key="2">
    <source>
        <dbReference type="EMBL" id="KXB01099.1"/>
    </source>
</evidence>
<dbReference type="Pfam" id="PF04295">
    <property type="entry name" value="GD_AH_second"/>
    <property type="match status" value="1"/>
</dbReference>
<feature type="domain" description="D-galactarate/Altronate dehydratase second" evidence="1">
    <location>
        <begin position="10"/>
        <end position="87"/>
    </location>
</feature>
<evidence type="ECO:0000259" key="1">
    <source>
        <dbReference type="Pfam" id="PF04295"/>
    </source>
</evidence>
<name>A0A133V3T8_9EURY</name>
<proteinExistence type="predicted"/>
<dbReference type="InterPro" id="IPR007392">
    <property type="entry name" value="GD_AH_second"/>
</dbReference>
<protein>
    <recommendedName>
        <fullName evidence="1">D-galactarate/Altronate dehydratase second domain-containing protein</fullName>
    </recommendedName>
</protein>
<keyword evidence="3" id="KW-1185">Reference proteome</keyword>
<dbReference type="InterPro" id="IPR052172">
    <property type="entry name" value="UxaA_altronate/galactarate_dh"/>
</dbReference>
<dbReference type="AlphaFoldDB" id="A0A133V3T8"/>
<dbReference type="EMBL" id="LHXV01000026">
    <property type="protein sequence ID" value="KXB01099.1"/>
    <property type="molecule type" value="Genomic_DNA"/>
</dbReference>
<sequence>MNIAVQKIVSDIGEAVPFLHHQGCCQLSPDINTVERVLEGLGRNPNVQGVLLVSLGCESVKAEKIKKSISEEKNVDLVRLQELGGTEK</sequence>
<accession>A0A133V3T8</accession>